<dbReference type="InterPro" id="IPR015168">
    <property type="entry name" value="SsuA/THI5"/>
</dbReference>
<proteinExistence type="inferred from homology"/>
<dbReference type="PROSITE" id="PS51318">
    <property type="entry name" value="TAT"/>
    <property type="match status" value="1"/>
</dbReference>
<keyword evidence="6" id="KW-1185">Reference proteome</keyword>
<dbReference type="EMBL" id="CP036401">
    <property type="protein sequence ID" value="QBI01811.1"/>
    <property type="molecule type" value="Genomic_DNA"/>
</dbReference>
<dbReference type="Proteomes" id="UP000628442">
    <property type="component" value="Unassembled WGS sequence"/>
</dbReference>
<dbReference type="InterPro" id="IPR006311">
    <property type="entry name" value="TAT_signal"/>
</dbReference>
<dbReference type="Pfam" id="PF09084">
    <property type="entry name" value="NMT1"/>
    <property type="match status" value="1"/>
</dbReference>
<feature type="domain" description="Solute-binding protein family 3/N-terminal" evidence="3">
    <location>
        <begin position="45"/>
        <end position="257"/>
    </location>
</feature>
<reference evidence="4" key="1">
    <citation type="journal article" date="2014" name="Int. J. Syst. Evol. Microbiol.">
        <title>Complete genome sequence of Corynebacterium casei LMG S-19264T (=DSM 44701T), isolated from a smear-ripened cheese.</title>
        <authorList>
            <consortium name="US DOE Joint Genome Institute (JGI-PGF)"/>
            <person name="Walter F."/>
            <person name="Albersmeier A."/>
            <person name="Kalinowski J."/>
            <person name="Ruckert C."/>
        </authorList>
    </citation>
    <scope>NUCLEOTIDE SEQUENCE</scope>
    <source>
        <strain evidence="4">KCTC 12343</strain>
    </source>
</reference>
<evidence type="ECO:0000313" key="4">
    <source>
        <dbReference type="EMBL" id="GGY39585.1"/>
    </source>
</evidence>
<protein>
    <submittedName>
        <fullName evidence="4 5">ABC transporter substrate-binding protein</fullName>
    </submittedName>
</protein>
<evidence type="ECO:0000256" key="2">
    <source>
        <dbReference type="SAM" id="SignalP"/>
    </source>
</evidence>
<comment type="similarity">
    <text evidence="1">Belongs to the bacterial solute-binding protein SsuA/TauA family.</text>
</comment>
<name>A0A411WYN6_9BURK</name>
<accession>A0A411WYN6</accession>
<reference evidence="4" key="3">
    <citation type="submission" date="2022-12" db="EMBL/GenBank/DDBJ databases">
        <authorList>
            <person name="Sun Q."/>
            <person name="Kim S."/>
        </authorList>
    </citation>
    <scope>NUCLEOTIDE SEQUENCE</scope>
    <source>
        <strain evidence="4">KCTC 12343</strain>
    </source>
</reference>
<dbReference type="OrthoDB" id="286202at2"/>
<dbReference type="SUPFAM" id="SSF53850">
    <property type="entry name" value="Periplasmic binding protein-like II"/>
    <property type="match status" value="1"/>
</dbReference>
<keyword evidence="2" id="KW-0732">Signal</keyword>
<dbReference type="InterPro" id="IPR001638">
    <property type="entry name" value="Solute-binding_3/MltF_N"/>
</dbReference>
<dbReference type="EMBL" id="BMWV01000004">
    <property type="protein sequence ID" value="GGY39585.1"/>
    <property type="molecule type" value="Genomic_DNA"/>
</dbReference>
<feature type="chain" id="PRO_5044601720" evidence="2">
    <location>
        <begin position="38"/>
        <end position="334"/>
    </location>
</feature>
<organism evidence="4 7">
    <name type="scientific">Pseudoduganella albidiflava</name>
    <dbReference type="NCBI Taxonomy" id="321983"/>
    <lineage>
        <taxon>Bacteria</taxon>
        <taxon>Pseudomonadati</taxon>
        <taxon>Pseudomonadota</taxon>
        <taxon>Betaproteobacteria</taxon>
        <taxon>Burkholderiales</taxon>
        <taxon>Oxalobacteraceae</taxon>
        <taxon>Telluria group</taxon>
        <taxon>Pseudoduganella</taxon>
    </lineage>
</organism>
<evidence type="ECO:0000313" key="6">
    <source>
        <dbReference type="Proteomes" id="UP000292307"/>
    </source>
</evidence>
<dbReference type="Proteomes" id="UP000292307">
    <property type="component" value="Chromosome"/>
</dbReference>
<feature type="signal peptide" evidence="2">
    <location>
        <begin position="1"/>
        <end position="37"/>
    </location>
</feature>
<evidence type="ECO:0000313" key="5">
    <source>
        <dbReference type="EMBL" id="QBI01811.1"/>
    </source>
</evidence>
<reference evidence="5 6" key="2">
    <citation type="submission" date="2019-02" db="EMBL/GenBank/DDBJ databases">
        <title>Draft Genome Sequences of Six Type Strains of the Genus Massilia.</title>
        <authorList>
            <person name="Miess H."/>
            <person name="Frediansyhah A."/>
            <person name="Gross H."/>
        </authorList>
    </citation>
    <scope>NUCLEOTIDE SEQUENCE [LARGE SCALE GENOMIC DNA]</scope>
    <source>
        <strain evidence="5 6">DSM 17472</strain>
    </source>
</reference>
<dbReference type="AlphaFoldDB" id="A0A411WYN6"/>
<dbReference type="CDD" id="cd13558">
    <property type="entry name" value="PBP2_SsuA_like_2"/>
    <property type="match status" value="1"/>
</dbReference>
<dbReference type="Gene3D" id="3.40.190.10">
    <property type="entry name" value="Periplasmic binding protein-like II"/>
    <property type="match status" value="2"/>
</dbReference>
<dbReference type="SMART" id="SM00062">
    <property type="entry name" value="PBPb"/>
    <property type="match status" value="1"/>
</dbReference>
<dbReference type="PANTHER" id="PTHR30024:SF48">
    <property type="entry name" value="ABC TRANSPORTER SUBSTRATE-BINDING PROTEIN"/>
    <property type="match status" value="1"/>
</dbReference>
<dbReference type="RefSeq" id="WP_131145929.1">
    <property type="nucleotide sequence ID" value="NZ_BMWV01000004.1"/>
</dbReference>
<evidence type="ECO:0000256" key="1">
    <source>
        <dbReference type="ARBA" id="ARBA00010742"/>
    </source>
</evidence>
<sequence>MDSMDSKGGARRALLKAAAGTGLAALAGASAASLAWAAPAPRDTVLRIGSYKGGDTYYFNEAGVAQLPYRTDVAEFAAGNLIVEALASGSLDFGGMSEIPPIFALAGNAPMKVIAVLKGDVNNQVVLVPKDSTLADAAQFKGKRIGFARSTTSHYFLLRLLQERGLTFKDITPVPLSPQDGLAAFRSGQLDAWVIFGLVVELAKQGGARVFRTADGYLSGNYVLSAATKAIADPAKHAAIGDYLTRVARVYDWMNRNPEKWAAKSGRIAGVSPQLFLAQTRNRSQPYRLVQVNDAAIRSQQQVADTFASAGLLDRRLDVAPVWDRSFSRYLVPA</sequence>
<evidence type="ECO:0000313" key="7">
    <source>
        <dbReference type="Proteomes" id="UP000628442"/>
    </source>
</evidence>
<dbReference type="PANTHER" id="PTHR30024">
    <property type="entry name" value="ALIPHATIC SULFONATES-BINDING PROTEIN-RELATED"/>
    <property type="match status" value="1"/>
</dbReference>
<gene>
    <name evidence="5" type="ORF">EYF70_13825</name>
    <name evidence="4" type="ORF">GCM10007387_22000</name>
</gene>
<evidence type="ECO:0000259" key="3">
    <source>
        <dbReference type="SMART" id="SM00062"/>
    </source>
</evidence>